<organism evidence="1">
    <name type="scientific">Cyanothece sp. (strain PCC 7425 / ATCC 29141)</name>
    <dbReference type="NCBI Taxonomy" id="395961"/>
    <lineage>
        <taxon>Bacteria</taxon>
        <taxon>Bacillati</taxon>
        <taxon>Cyanobacteriota</taxon>
        <taxon>Cyanophyceae</taxon>
        <taxon>Gomontiellales</taxon>
        <taxon>Cyanothecaceae</taxon>
        <taxon>Cyanothece</taxon>
    </lineage>
</organism>
<dbReference type="AlphaFoldDB" id="B8HKU4"/>
<dbReference type="HOGENOM" id="CLU_144128_2_0_3"/>
<reference evidence="1" key="1">
    <citation type="submission" date="2009-01" db="EMBL/GenBank/DDBJ databases">
        <title>Complete sequence of chromosome Cyanothece sp. PCC 7425.</title>
        <authorList>
            <consortium name="US DOE Joint Genome Institute"/>
            <person name="Lucas S."/>
            <person name="Copeland A."/>
            <person name="Lapidus A."/>
            <person name="Glavina del Rio T."/>
            <person name="Dalin E."/>
            <person name="Tice H."/>
            <person name="Bruce D."/>
            <person name="Goodwin L."/>
            <person name="Pitluck S."/>
            <person name="Sims D."/>
            <person name="Meineke L."/>
            <person name="Brettin T."/>
            <person name="Detter J.C."/>
            <person name="Han C."/>
            <person name="Larimer F."/>
            <person name="Land M."/>
            <person name="Hauser L."/>
            <person name="Kyrpides N."/>
            <person name="Ovchinnikova G."/>
            <person name="Liberton M."/>
            <person name="Stoeckel J."/>
            <person name="Banerjee A."/>
            <person name="Singh A."/>
            <person name="Page L."/>
            <person name="Sato H."/>
            <person name="Zhao L."/>
            <person name="Sherman L."/>
            <person name="Pakrasi H."/>
            <person name="Richardson P."/>
        </authorList>
    </citation>
    <scope>NUCLEOTIDE SEQUENCE</scope>
    <source>
        <strain evidence="1">PCC 7425</strain>
    </source>
</reference>
<proteinExistence type="predicted"/>
<dbReference type="OrthoDB" id="460810at2"/>
<accession>B8HKU4</accession>
<gene>
    <name evidence="1" type="ordered locus">Cyan7425_2833</name>
</gene>
<dbReference type="KEGG" id="cyn:Cyan7425_2833"/>
<dbReference type="STRING" id="395961.Cyan7425_2833"/>
<name>B8HKU4_CYAP4</name>
<dbReference type="InterPro" id="IPR014964">
    <property type="entry name" value="DUF1830"/>
</dbReference>
<protein>
    <recommendedName>
        <fullName evidence="2">DUF1830 domain-containing protein</fullName>
    </recommendedName>
</protein>
<evidence type="ECO:0008006" key="2">
    <source>
        <dbReference type="Google" id="ProtNLM"/>
    </source>
</evidence>
<dbReference type="EMBL" id="CP001344">
    <property type="protein sequence ID" value="ACL45176.1"/>
    <property type="molecule type" value="Genomic_DNA"/>
</dbReference>
<evidence type="ECO:0000313" key="1">
    <source>
        <dbReference type="EMBL" id="ACL45176.1"/>
    </source>
</evidence>
<sequence length="93" mass="10842">MSQLLDLLPKRFTHRILCSYLNDSGQIQIVRIENIPHWYFERVVFPGERLVFETVSEAVLEIHSGSAVGAILEDRIPCTQLHPRQRGDRLEWT</sequence>
<dbReference type="Pfam" id="PF08865">
    <property type="entry name" value="DUF1830"/>
    <property type="match status" value="1"/>
</dbReference>